<keyword evidence="1" id="KW-1133">Transmembrane helix</keyword>
<name>A0A1K2IT04_9FLAO</name>
<evidence type="ECO:0000313" key="2">
    <source>
        <dbReference type="EMBL" id="SFZ95573.1"/>
    </source>
</evidence>
<accession>A0A1K2IT04</accession>
<dbReference type="STRING" id="1612149.SAMN05216324_11128"/>
<sequence>MFNFGAGSRASRAEIFSYNHEERSIEAISKNILNHVKLLASLFLLPSFLGAISRSPHSLFFRFRRRQSRRRNPKNKLKQILRSGLGYLSLLSTFHNYHNILSLRAKRSNLFQTLRNHHKVCHSVGISTKILQNTLYKIIIDFTLHFVPL</sequence>
<dbReference type="AlphaFoldDB" id="A0A1K2IT04"/>
<dbReference type="Proteomes" id="UP000182034">
    <property type="component" value="Unassembled WGS sequence"/>
</dbReference>
<dbReference type="EMBL" id="FPKW01000011">
    <property type="protein sequence ID" value="SFZ95573.1"/>
    <property type="molecule type" value="Genomic_DNA"/>
</dbReference>
<protein>
    <submittedName>
        <fullName evidence="2">Uncharacterized protein</fullName>
    </submittedName>
</protein>
<keyword evidence="3" id="KW-1185">Reference proteome</keyword>
<feature type="transmembrane region" description="Helical" evidence="1">
    <location>
        <begin position="38"/>
        <end position="61"/>
    </location>
</feature>
<keyword evidence="1" id="KW-0472">Membrane</keyword>
<organism evidence="2 3">
    <name type="scientific">Chryseobacterium limigenitum</name>
    <dbReference type="NCBI Taxonomy" id="1612149"/>
    <lineage>
        <taxon>Bacteria</taxon>
        <taxon>Pseudomonadati</taxon>
        <taxon>Bacteroidota</taxon>
        <taxon>Flavobacteriia</taxon>
        <taxon>Flavobacteriales</taxon>
        <taxon>Weeksellaceae</taxon>
        <taxon>Chryseobacterium group</taxon>
        <taxon>Chryseobacterium</taxon>
    </lineage>
</organism>
<gene>
    <name evidence="2" type="ORF">SAMN05216324_11128</name>
</gene>
<proteinExistence type="predicted"/>
<evidence type="ECO:0000313" key="3">
    <source>
        <dbReference type="Proteomes" id="UP000182034"/>
    </source>
</evidence>
<reference evidence="3" key="1">
    <citation type="submission" date="2016-10" db="EMBL/GenBank/DDBJ databases">
        <authorList>
            <person name="Varghese N."/>
            <person name="Submissions S."/>
        </authorList>
    </citation>
    <scope>NUCLEOTIDE SEQUENCE [LARGE SCALE GENOMIC DNA]</scope>
    <source>
        <strain evidence="3">SUR2</strain>
    </source>
</reference>
<evidence type="ECO:0000256" key="1">
    <source>
        <dbReference type="SAM" id="Phobius"/>
    </source>
</evidence>
<keyword evidence="1" id="KW-0812">Transmembrane</keyword>